<evidence type="ECO:0000313" key="2">
    <source>
        <dbReference type="EMBL" id="GGJ64415.1"/>
    </source>
</evidence>
<dbReference type="RefSeq" id="WP_188943496.1">
    <property type="nucleotide sequence ID" value="NZ_BMPN01000004.1"/>
</dbReference>
<proteinExistence type="predicted"/>
<comment type="caution">
    <text evidence="2">The sequence shown here is derived from an EMBL/GenBank/DDBJ whole genome shotgun (WGS) entry which is preliminary data.</text>
</comment>
<reference evidence="3" key="1">
    <citation type="journal article" date="2019" name="Int. J. Syst. Evol. Microbiol.">
        <title>The Global Catalogue of Microorganisms (GCM) 10K type strain sequencing project: providing services to taxonomists for standard genome sequencing and annotation.</title>
        <authorList>
            <consortium name="The Broad Institute Genomics Platform"/>
            <consortium name="The Broad Institute Genome Sequencing Center for Infectious Disease"/>
            <person name="Wu L."/>
            <person name="Ma J."/>
        </authorList>
    </citation>
    <scope>NUCLEOTIDE SEQUENCE [LARGE SCALE GENOMIC DNA]</scope>
    <source>
        <strain evidence="3">JCM 30071</strain>
    </source>
</reference>
<sequence length="250" mass="29408">MLGSSCNVYKKCKICQQTKWYKEFGSKGKGRRKSYCKQCSGKHGLLSLPLSEYKFDIQILKNTDITVRLKLPTNKRIQYKFSYEQAVKMVNEGVAGIVHETLIHKLYDKQTFRKRILQRDKYTCCYCGRYGDTVDHIKPKSNGGISSFNNCICACKRCNKNKDNLSLDEFLYYFEPKVASDKVQYLRKEQQLYQLLQLLETLTNQVFDDRYTYAHINERIFDIIERIESIAAIAKARMFEIRKENHLPQL</sequence>
<dbReference type="Proteomes" id="UP000634435">
    <property type="component" value="Unassembled WGS sequence"/>
</dbReference>
<dbReference type="Gene3D" id="1.10.30.50">
    <property type="match status" value="1"/>
</dbReference>
<evidence type="ECO:0000259" key="1">
    <source>
        <dbReference type="SMART" id="SM00507"/>
    </source>
</evidence>
<keyword evidence="3" id="KW-1185">Reference proteome</keyword>
<dbReference type="SMART" id="SM00507">
    <property type="entry name" value="HNHc"/>
    <property type="match status" value="1"/>
</dbReference>
<gene>
    <name evidence="2" type="ORF">GCM10007111_27820</name>
</gene>
<dbReference type="PANTHER" id="PTHR33877">
    <property type="entry name" value="SLL1193 PROTEIN"/>
    <property type="match status" value="1"/>
</dbReference>
<protein>
    <recommendedName>
        <fullName evidence="1">HNH nuclease domain-containing protein</fullName>
    </recommendedName>
</protein>
<dbReference type="InterPro" id="IPR003615">
    <property type="entry name" value="HNH_nuc"/>
</dbReference>
<dbReference type="PANTHER" id="PTHR33877:SF2">
    <property type="entry name" value="OS07G0170200 PROTEIN"/>
    <property type="match status" value="1"/>
</dbReference>
<feature type="domain" description="HNH nuclease" evidence="1">
    <location>
        <begin position="111"/>
        <end position="160"/>
    </location>
</feature>
<dbReference type="Pfam" id="PF01844">
    <property type="entry name" value="HNH"/>
    <property type="match status" value="1"/>
</dbReference>
<dbReference type="EMBL" id="BMPN01000004">
    <property type="protein sequence ID" value="GGJ64415.1"/>
    <property type="molecule type" value="Genomic_DNA"/>
</dbReference>
<evidence type="ECO:0000313" key="3">
    <source>
        <dbReference type="Proteomes" id="UP000634435"/>
    </source>
</evidence>
<dbReference type="CDD" id="cd00085">
    <property type="entry name" value="HNHc"/>
    <property type="match status" value="1"/>
</dbReference>
<accession>A0ABQ2DN31</accession>
<organism evidence="2 3">
    <name type="scientific">Virgibacillus kapii</name>
    <dbReference type="NCBI Taxonomy" id="1638645"/>
    <lineage>
        <taxon>Bacteria</taxon>
        <taxon>Bacillati</taxon>
        <taxon>Bacillota</taxon>
        <taxon>Bacilli</taxon>
        <taxon>Bacillales</taxon>
        <taxon>Bacillaceae</taxon>
        <taxon>Virgibacillus</taxon>
    </lineage>
</organism>
<dbReference type="InterPro" id="IPR002711">
    <property type="entry name" value="HNH"/>
</dbReference>
<name>A0ABQ2DN31_9BACI</name>
<dbReference type="InterPro" id="IPR052892">
    <property type="entry name" value="NA-targeting_endonuclease"/>
</dbReference>